<reference evidence="2 3" key="1">
    <citation type="submission" date="2019-10" db="EMBL/GenBank/DDBJ databases">
        <title>Whole genome shotgun sequence of Acrocarpospora corrugata NBRC 13972.</title>
        <authorList>
            <person name="Ichikawa N."/>
            <person name="Kimura A."/>
            <person name="Kitahashi Y."/>
            <person name="Komaki H."/>
            <person name="Oguchi A."/>
        </authorList>
    </citation>
    <scope>NUCLEOTIDE SEQUENCE [LARGE SCALE GENOMIC DNA]</scope>
    <source>
        <strain evidence="2 3">NBRC 13972</strain>
    </source>
</reference>
<protein>
    <submittedName>
        <fullName evidence="2">Uncharacterized protein</fullName>
    </submittedName>
</protein>
<evidence type="ECO:0000313" key="2">
    <source>
        <dbReference type="EMBL" id="GES00104.1"/>
    </source>
</evidence>
<accession>A0A5M3VUA5</accession>
<feature type="chain" id="PRO_5024346775" evidence="1">
    <location>
        <begin position="22"/>
        <end position="80"/>
    </location>
</feature>
<dbReference type="EMBL" id="BLAD01000043">
    <property type="protein sequence ID" value="GES00104.1"/>
    <property type="molecule type" value="Genomic_DNA"/>
</dbReference>
<dbReference type="AlphaFoldDB" id="A0A5M3VUA5"/>
<name>A0A5M3VUA5_9ACTN</name>
<feature type="signal peptide" evidence="1">
    <location>
        <begin position="1"/>
        <end position="21"/>
    </location>
</feature>
<sequence>MTGAVLAATCGAVLMAAPAQADTWTKNTSRNSDSAQSGNHFGNIAATNIASGRSTNVNNINGIAATATSGGTIGLSYRFD</sequence>
<keyword evidence="3" id="KW-1185">Reference proteome</keyword>
<organism evidence="2 3">
    <name type="scientific">Acrocarpospora corrugata</name>
    <dbReference type="NCBI Taxonomy" id="35763"/>
    <lineage>
        <taxon>Bacteria</taxon>
        <taxon>Bacillati</taxon>
        <taxon>Actinomycetota</taxon>
        <taxon>Actinomycetes</taxon>
        <taxon>Streptosporangiales</taxon>
        <taxon>Streptosporangiaceae</taxon>
        <taxon>Acrocarpospora</taxon>
    </lineage>
</organism>
<evidence type="ECO:0000256" key="1">
    <source>
        <dbReference type="SAM" id="SignalP"/>
    </source>
</evidence>
<evidence type="ECO:0000313" key="3">
    <source>
        <dbReference type="Proteomes" id="UP000334990"/>
    </source>
</evidence>
<comment type="caution">
    <text evidence="2">The sequence shown here is derived from an EMBL/GenBank/DDBJ whole genome shotgun (WGS) entry which is preliminary data.</text>
</comment>
<keyword evidence="1" id="KW-0732">Signal</keyword>
<proteinExistence type="predicted"/>
<dbReference type="Proteomes" id="UP000334990">
    <property type="component" value="Unassembled WGS sequence"/>
</dbReference>
<gene>
    <name evidence="2" type="ORF">Acor_21670</name>
</gene>